<keyword evidence="2" id="KW-1185">Reference proteome</keyword>
<protein>
    <submittedName>
        <fullName evidence="1">Uncharacterized protein</fullName>
    </submittedName>
</protein>
<organism evidence="1 2">
    <name type="scientific">Ramlibacter aurantiacus</name>
    <dbReference type="NCBI Taxonomy" id="2801330"/>
    <lineage>
        <taxon>Bacteria</taxon>
        <taxon>Pseudomonadati</taxon>
        <taxon>Pseudomonadota</taxon>
        <taxon>Betaproteobacteria</taxon>
        <taxon>Burkholderiales</taxon>
        <taxon>Comamonadaceae</taxon>
        <taxon>Ramlibacter</taxon>
    </lineage>
</organism>
<proteinExistence type="predicted"/>
<gene>
    <name evidence="1" type="ORF">JI739_16660</name>
</gene>
<accession>A0A937D2U7</accession>
<dbReference type="AlphaFoldDB" id="A0A937D2U7"/>
<evidence type="ECO:0000313" key="1">
    <source>
        <dbReference type="EMBL" id="MBL0421984.1"/>
    </source>
</evidence>
<dbReference type="EMBL" id="JAEQNA010000006">
    <property type="protein sequence ID" value="MBL0421984.1"/>
    <property type="molecule type" value="Genomic_DNA"/>
</dbReference>
<dbReference type="RefSeq" id="WP_201685058.1">
    <property type="nucleotide sequence ID" value="NZ_JAEQNA010000006.1"/>
</dbReference>
<name>A0A937D2U7_9BURK</name>
<sequence length="87" mass="9878">MDGSSQSRRYFTVIDDQGRHLPVVEYWAASLSDDDLPPFQVMPLRRYVKVMGTGDYLRATADGAFIEVQSGRRYRSTQTSVDIDSID</sequence>
<comment type="caution">
    <text evidence="1">The sequence shown here is derived from an EMBL/GenBank/DDBJ whole genome shotgun (WGS) entry which is preliminary data.</text>
</comment>
<evidence type="ECO:0000313" key="2">
    <source>
        <dbReference type="Proteomes" id="UP000613011"/>
    </source>
</evidence>
<reference evidence="1" key="1">
    <citation type="submission" date="2021-01" db="EMBL/GenBank/DDBJ databases">
        <title>Ramlibacter sp. strain AW1 16S ribosomal RNA gene Genome sequencing and assembly.</title>
        <authorList>
            <person name="Kang M."/>
        </authorList>
    </citation>
    <scope>NUCLEOTIDE SEQUENCE</scope>
    <source>
        <strain evidence="1">AW1</strain>
    </source>
</reference>
<dbReference type="Proteomes" id="UP000613011">
    <property type="component" value="Unassembled WGS sequence"/>
</dbReference>